<sequence length="94" mass="10661">MSKLSVEQAKLYLSKVPGWRLIEERMALTRTYQCRDFSTAVSLVNRVAELLEQDSRHVEILIQQEAVTFTVMTKEARGLTGKDFALAQTISKVS</sequence>
<dbReference type="CDD" id="cd00488">
    <property type="entry name" value="PCD_DCoH"/>
    <property type="match status" value="1"/>
</dbReference>
<evidence type="ECO:0000256" key="4">
    <source>
        <dbReference type="ARBA" id="ARBA00023239"/>
    </source>
</evidence>
<dbReference type="InterPro" id="IPR001533">
    <property type="entry name" value="Pterin_deHydtase"/>
</dbReference>
<evidence type="ECO:0000256" key="3">
    <source>
        <dbReference type="ARBA" id="ARBA00013252"/>
    </source>
</evidence>
<comment type="similarity">
    <text evidence="2">Belongs to the pterin-4-alpha-carbinolamine dehydratase family.</text>
</comment>
<keyword evidence="4" id="KW-0456">Lyase</keyword>
<comment type="catalytic activity">
    <reaction evidence="1">
        <text>(4aS,6R)-4a-hydroxy-L-erythro-5,6,7,8-tetrahydrobiopterin = (6R)-L-erythro-6,7-dihydrobiopterin + H2O</text>
        <dbReference type="Rhea" id="RHEA:11920"/>
        <dbReference type="ChEBI" id="CHEBI:15377"/>
        <dbReference type="ChEBI" id="CHEBI:15642"/>
        <dbReference type="ChEBI" id="CHEBI:43120"/>
        <dbReference type="EC" id="4.2.1.96"/>
    </reaction>
</comment>
<evidence type="ECO:0000313" key="5">
    <source>
        <dbReference type="EMBL" id="USG63792.1"/>
    </source>
</evidence>
<organism evidence="5 6">
    <name type="scientific">Brevibacillus ruminantium</name>
    <dbReference type="NCBI Taxonomy" id="2950604"/>
    <lineage>
        <taxon>Bacteria</taxon>
        <taxon>Bacillati</taxon>
        <taxon>Bacillota</taxon>
        <taxon>Bacilli</taxon>
        <taxon>Bacillales</taxon>
        <taxon>Paenibacillaceae</taxon>
        <taxon>Brevibacillus</taxon>
    </lineage>
</organism>
<dbReference type="Gene3D" id="3.30.1360.20">
    <property type="entry name" value="Transcriptional coactivator/pterin dehydratase"/>
    <property type="match status" value="1"/>
</dbReference>
<evidence type="ECO:0000256" key="1">
    <source>
        <dbReference type="ARBA" id="ARBA00001554"/>
    </source>
</evidence>
<dbReference type="Proteomes" id="UP001056500">
    <property type="component" value="Chromosome"/>
</dbReference>
<evidence type="ECO:0000256" key="2">
    <source>
        <dbReference type="ARBA" id="ARBA00006472"/>
    </source>
</evidence>
<name>A0ABY4W9D6_9BACL</name>
<dbReference type="RefSeq" id="WP_251870871.1">
    <property type="nucleotide sequence ID" value="NZ_CP098755.1"/>
</dbReference>
<proteinExistence type="inferred from homology"/>
<keyword evidence="6" id="KW-1185">Reference proteome</keyword>
<accession>A0ABY4W9D6</accession>
<dbReference type="InterPro" id="IPR036428">
    <property type="entry name" value="PCD_sf"/>
</dbReference>
<evidence type="ECO:0000313" key="6">
    <source>
        <dbReference type="Proteomes" id="UP001056500"/>
    </source>
</evidence>
<protein>
    <recommendedName>
        <fullName evidence="3">4a-hydroxytetrahydrobiopterin dehydratase</fullName>
        <ecNumber evidence="3">4.2.1.96</ecNumber>
    </recommendedName>
</protein>
<gene>
    <name evidence="5" type="ORF">NDK47_16625</name>
</gene>
<dbReference type="PANTHER" id="PTHR12599:SF0">
    <property type="entry name" value="PTERIN-4-ALPHA-CARBINOLAMINE DEHYDRATASE"/>
    <property type="match status" value="1"/>
</dbReference>
<dbReference type="PANTHER" id="PTHR12599">
    <property type="entry name" value="PTERIN-4-ALPHA-CARBINOLAMINE DEHYDRATASE"/>
    <property type="match status" value="1"/>
</dbReference>
<dbReference type="EC" id="4.2.1.96" evidence="3"/>
<reference evidence="5" key="1">
    <citation type="submission" date="2022-06" db="EMBL/GenBank/DDBJ databases">
        <title>Genome sequencing of Brevibacillus sp. BB3-R1.</title>
        <authorList>
            <person name="Heo J."/>
            <person name="Lee D."/>
            <person name="Won M."/>
            <person name="Han B.-H."/>
            <person name="Hong S.-B."/>
            <person name="Kwon S.-W."/>
        </authorList>
    </citation>
    <scope>NUCLEOTIDE SEQUENCE</scope>
    <source>
        <strain evidence="5">BB3-R1</strain>
    </source>
</reference>
<dbReference type="SUPFAM" id="SSF55248">
    <property type="entry name" value="PCD-like"/>
    <property type="match status" value="1"/>
</dbReference>
<dbReference type="EMBL" id="CP098755">
    <property type="protein sequence ID" value="USG63792.1"/>
    <property type="molecule type" value="Genomic_DNA"/>
</dbReference>
<dbReference type="Pfam" id="PF01329">
    <property type="entry name" value="Pterin_4a"/>
    <property type="match status" value="1"/>
</dbReference>